<gene>
    <name evidence="3" type="ordered locus">Cag_1897</name>
</gene>
<dbReference type="PANTHER" id="PTHR46580">
    <property type="entry name" value="SENSOR KINASE-RELATED"/>
    <property type="match status" value="1"/>
</dbReference>
<evidence type="ECO:0000256" key="1">
    <source>
        <dbReference type="ARBA" id="ARBA00022729"/>
    </source>
</evidence>
<dbReference type="Gene3D" id="1.10.1330.10">
    <property type="entry name" value="Dockerin domain"/>
    <property type="match status" value="1"/>
</dbReference>
<dbReference type="Pfam" id="PF13517">
    <property type="entry name" value="FG-GAP_3"/>
    <property type="match status" value="3"/>
</dbReference>
<dbReference type="SUPFAM" id="SSF51120">
    <property type="entry name" value="beta-Roll"/>
    <property type="match status" value="2"/>
</dbReference>
<evidence type="ECO:0000313" key="3">
    <source>
        <dbReference type="EMBL" id="ABB29147.1"/>
    </source>
</evidence>
<dbReference type="eggNOG" id="COG2931">
    <property type="taxonomic scope" value="Bacteria"/>
</dbReference>
<dbReference type="KEGG" id="cch:Cag_1897"/>
<dbReference type="eggNOG" id="COG1572">
    <property type="taxonomic scope" value="Bacteria"/>
</dbReference>
<dbReference type="InterPro" id="IPR011049">
    <property type="entry name" value="Serralysin-like_metalloprot_C"/>
</dbReference>
<dbReference type="GO" id="GO:0005509">
    <property type="term" value="F:calcium ion binding"/>
    <property type="evidence" value="ECO:0007669"/>
    <property type="project" value="InterPro"/>
</dbReference>
<dbReference type="InterPro" id="IPR013517">
    <property type="entry name" value="FG-GAP"/>
</dbReference>
<dbReference type="eggNOG" id="COG1785">
    <property type="taxonomic scope" value="Bacteria"/>
</dbReference>
<dbReference type="SUPFAM" id="SSF69318">
    <property type="entry name" value="Integrin alpha N-terminal domain"/>
    <property type="match status" value="1"/>
</dbReference>
<dbReference type="SMART" id="SM00539">
    <property type="entry name" value="NIDO"/>
    <property type="match status" value="1"/>
</dbReference>
<dbReference type="Pfam" id="PF13205">
    <property type="entry name" value="Big_5"/>
    <property type="match status" value="1"/>
</dbReference>
<reference evidence="3" key="1">
    <citation type="submission" date="2005-08" db="EMBL/GenBank/DDBJ databases">
        <title>Complete sequence of Chlorobium chlorochromatii CaD3.</title>
        <authorList>
            <person name="Copeland A."/>
            <person name="Lucas S."/>
            <person name="Lapidus A."/>
            <person name="Barry K."/>
            <person name="Detter J.C."/>
            <person name="Glavina T."/>
            <person name="Hammon N."/>
            <person name="Israni S."/>
            <person name="Pitluck S."/>
            <person name="Bryant D."/>
            <person name="Schmutz J."/>
            <person name="Larimer F."/>
            <person name="Land M."/>
            <person name="Kyrpides N."/>
            <person name="Ivanova N."/>
            <person name="Richardson P."/>
        </authorList>
    </citation>
    <scope>NUCLEOTIDE SEQUENCE [LARGE SCALE GENOMIC DNA]</scope>
    <source>
        <strain evidence="3">CaD3</strain>
    </source>
</reference>
<dbReference type="InterPro" id="IPR036439">
    <property type="entry name" value="Dockerin_dom_sf"/>
</dbReference>
<dbReference type="Pfam" id="PF00353">
    <property type="entry name" value="HemolysinCabind"/>
    <property type="match status" value="3"/>
</dbReference>
<dbReference type="GO" id="GO:0000272">
    <property type="term" value="P:polysaccharide catabolic process"/>
    <property type="evidence" value="ECO:0007669"/>
    <property type="project" value="InterPro"/>
</dbReference>
<accession>Q3APC8</accession>
<name>Q3APC8_CHLCH</name>
<proteinExistence type="predicted"/>
<dbReference type="OrthoDB" id="9798386at2"/>
<dbReference type="InterPro" id="IPR018511">
    <property type="entry name" value="Hemolysin-typ_Ca-bd_CS"/>
</dbReference>
<dbReference type="STRING" id="340177.Cag_1897"/>
<dbReference type="InterPro" id="IPR032812">
    <property type="entry name" value="SbsA_Ig"/>
</dbReference>
<dbReference type="Gene3D" id="2.30.30.100">
    <property type="match status" value="3"/>
</dbReference>
<dbReference type="InterPro" id="IPR001343">
    <property type="entry name" value="Hemolysn_Ca-bd"/>
</dbReference>
<dbReference type="Pfam" id="PF06119">
    <property type="entry name" value="NIDO"/>
    <property type="match status" value="1"/>
</dbReference>
<dbReference type="InterPro" id="IPR028994">
    <property type="entry name" value="Integrin_alpha_N"/>
</dbReference>
<dbReference type="HOGENOM" id="CLU_246089_0_0_10"/>
<dbReference type="PRINTS" id="PR00313">
    <property type="entry name" value="CABNDNGRPT"/>
</dbReference>
<keyword evidence="1" id="KW-0732">Signal</keyword>
<dbReference type="GO" id="GO:0007160">
    <property type="term" value="P:cell-matrix adhesion"/>
    <property type="evidence" value="ECO:0007669"/>
    <property type="project" value="InterPro"/>
</dbReference>
<dbReference type="eggNOG" id="COG3391">
    <property type="taxonomic scope" value="Bacteria"/>
</dbReference>
<evidence type="ECO:0000259" key="2">
    <source>
        <dbReference type="SMART" id="SM00539"/>
    </source>
</evidence>
<dbReference type="EMBL" id="CP000108">
    <property type="protein sequence ID" value="ABB29147.1"/>
    <property type="molecule type" value="Genomic_DNA"/>
</dbReference>
<dbReference type="InterPro" id="IPR003886">
    <property type="entry name" value="NIDO_dom"/>
</dbReference>
<protein>
    <submittedName>
        <fullName evidence="3">Nidogen, extracellular region</fullName>
    </submittedName>
</protein>
<dbReference type="Gene3D" id="2.150.10.10">
    <property type="entry name" value="Serralysin-like metalloprotease, C-terminal"/>
    <property type="match status" value="2"/>
</dbReference>
<feature type="domain" description="NIDO" evidence="2">
    <location>
        <begin position="87"/>
        <end position="245"/>
    </location>
</feature>
<dbReference type="PROSITE" id="PS00330">
    <property type="entry name" value="HEMOLYSIN_CALCIUM"/>
    <property type="match status" value="2"/>
</dbReference>
<dbReference type="Gene3D" id="2.130.10.130">
    <property type="entry name" value="Integrin alpha, N-terminal"/>
    <property type="match status" value="1"/>
</dbReference>
<organism evidence="3">
    <name type="scientific">Chlorobium chlorochromatii (strain CaD3)</name>
    <dbReference type="NCBI Taxonomy" id="340177"/>
    <lineage>
        <taxon>Bacteria</taxon>
        <taxon>Pseudomonadati</taxon>
        <taxon>Chlorobiota</taxon>
        <taxon>Chlorobiia</taxon>
        <taxon>Chlorobiales</taxon>
        <taxon>Chlorobiaceae</taxon>
        <taxon>Chlorobium/Pelodictyon group</taxon>
        <taxon>Chlorobium</taxon>
    </lineage>
</organism>
<sequence>MSTLLTNLGGTLGFGEYYLTRNDDSYKNGIEVASVFGADGLNFFGRHYTYFSVNNNGNISFANDANSGLSTYTPFGLQEGGYALIAPFFADVDTRFLSDAAAEANQITPTPDGTSQGSNLVWYDLDPEGNNGKGVLTVTWDDVGYYSYATDKLNAFQLQLIGQGNGNFDIVFRYEAVNWTTGIASGGLYGLGGTVARAGYSTGDGSAWYELPQSGNQDAMLSLDTSAGNTGEAGSYLFTVRNSQEVGVLNGTEGDDLLAGSTMHDTIYGFAGNDYLIGNSGDDLLVGGAGDDTYTVDEGDIITEEVDGGFDTIFAATTYTLPNNVEVLRLTGAASVNAIGNNGDNIFVGNIGNNLFDGGDGFDTVDYSRSRSEITVNLTQTTPYSIGGYEGSDTFLRIENLYGSTYSDYLQGNNSENILRGNAGADTLQGNGGNDTLDGGDGVDTIWLANSFSEYTITYNAASGFLQSVHNSTIESSDGIDSLRYVEYLRFSDVLYCVKIVENALELTRENIAPSFKTILSTVASTNEDTLVAITFQDILVTTECVDIDGSITSFNISDLHSGSLWIGADSNSALPYNYYSTSLIDANNNAYWKPDQDANGLLGAFTVVAFDNEGAITESSHTLNVDVLPQSDAPSISIPHPLFDNPLTYSTQDYPTDIALGDLNGDMLKDMVVVNEESNSLSVYINQGDAIFAPQELYFVGNSTRGISFIDINSDEALDIALAINGDWNSYILLLLNNGSGEFHALPTTLPTGYYATSVASGDFNGDQLMDVVVANFGTYSVSVFINNGNNTFTAQEPYLLDDSPYDLVAVDYNEDGSLDLLAASNYGNNISVLKGNGNGGFTDCKNYQVGDNPKALATADFNGDGKSDIAVANSGNNSVSLLLQNEVGEFIAPATYEVGNNPQAITVADLNGDGFLDLLTANYNSNAVSVLLNNGDATFIAQDDYSVGYAPIALASSDVNSDGYADIAVVNYQENSVSVLTNISFLTTFYSGTVPVIVSPTITIDDADNRYGWNNATLGIQISTHADSDDMLHLPLTNAGDGSIWLHVSDAGYALMAGELQIASANSAKAEGDAAWIFTFNGEASSEMVQAVGQAILFSNSNTLDSFAERTVTYTVTDADGLSCSASQTVSVMVDELPPTLLSAYPTHNAEAVSVTETLFFTFSEPITLNSGAITLHAASPTGIALAADISIVGNSLQLDPLMPLQPDVEYFVTFEEKSITDRAGNAFVESISYSFTTESAPILRHALSGVVQFWNSNDAITDVATTLMTLPYEHGSQLVEFHNLQRDDESFSVEVWITPTEALHSVQLHFLLPTTNATPSWQEATGLPSGWHMAYNSNNSGSFALSSMGDAVIEAGSVKLGQLTFAAPSGIERAELLLTSGEFGCDGGEDLLETVDIAPTGIAFSCVDTANDGSYHHFDMLEGSYALQAAKEAVPEGQSAVTAADAYAALQMAANINPNGNESEVLQWQYLAADVNHDGKVRAADALNILKMAVNYEGAPEEAWIFMPDYVAGYEMTRSTVDWSAEEIVVDLLSNEAMSLIGIVRGDVDGSWMG</sequence>